<evidence type="ECO:0000313" key="2">
    <source>
        <dbReference type="EMBL" id="TCV82914.1"/>
    </source>
</evidence>
<dbReference type="PANTHER" id="PTHR33408:SF2">
    <property type="entry name" value="TRANSPOSASE DDE DOMAIN-CONTAINING PROTEIN"/>
    <property type="match status" value="1"/>
</dbReference>
<dbReference type="Pfam" id="PF13751">
    <property type="entry name" value="DDE_Tnp_1_6"/>
    <property type="match status" value="1"/>
</dbReference>
<dbReference type="InterPro" id="IPR025668">
    <property type="entry name" value="Tnp_DDE_dom"/>
</dbReference>
<evidence type="ECO:0000259" key="1">
    <source>
        <dbReference type="Pfam" id="PF13751"/>
    </source>
</evidence>
<dbReference type="AlphaFoldDB" id="A0A4R3XYL5"/>
<feature type="domain" description="Transposase DDE" evidence="1">
    <location>
        <begin position="7"/>
        <end position="109"/>
    </location>
</feature>
<protein>
    <submittedName>
        <fullName evidence="2">DDE family transposase</fullName>
    </submittedName>
</protein>
<name>A0A4R3XYL5_9PROT</name>
<dbReference type="PANTHER" id="PTHR33408">
    <property type="entry name" value="TRANSPOSASE"/>
    <property type="match status" value="1"/>
</dbReference>
<comment type="caution">
    <text evidence="2">The sequence shown here is derived from an EMBL/GenBank/DDBJ whole genome shotgun (WGS) entry which is preliminary data.</text>
</comment>
<reference evidence="2 3" key="1">
    <citation type="submission" date="2019-03" db="EMBL/GenBank/DDBJ databases">
        <title>Genomic Encyclopedia of Type Strains, Phase IV (KMG-IV): sequencing the most valuable type-strain genomes for metagenomic binning, comparative biology and taxonomic classification.</title>
        <authorList>
            <person name="Goeker M."/>
        </authorList>
    </citation>
    <scope>NUCLEOTIDE SEQUENCE [LARGE SCALE GENOMIC DNA]</scope>
    <source>
        <strain evidence="2 3">DSM 100309</strain>
    </source>
</reference>
<gene>
    <name evidence="2" type="ORF">EDC63_11843</name>
</gene>
<dbReference type="Proteomes" id="UP000295367">
    <property type="component" value="Unassembled WGS sequence"/>
</dbReference>
<accession>A0A4R3XYL5</accession>
<organism evidence="2 3">
    <name type="scientific">Sulfurirhabdus autotrophica</name>
    <dbReference type="NCBI Taxonomy" id="1706046"/>
    <lineage>
        <taxon>Bacteria</taxon>
        <taxon>Pseudomonadati</taxon>
        <taxon>Pseudomonadota</taxon>
        <taxon>Betaproteobacteria</taxon>
        <taxon>Nitrosomonadales</taxon>
        <taxon>Sulfuricellaceae</taxon>
        <taxon>Sulfurirhabdus</taxon>
    </lineage>
</organism>
<sequence length="115" mass="13364">MKFSGAKQDCVPFELRLACLRTPEKTATRQVTFFQGKRDPKQDHLDKMKVKIDSDRGKEMITRRFATVEPVFGNLRGNKRLNRFTLRGRTKVDGQWKLYCMVHNIEKLANQGYAG</sequence>
<keyword evidence="3" id="KW-1185">Reference proteome</keyword>
<proteinExistence type="predicted"/>
<evidence type="ECO:0000313" key="3">
    <source>
        <dbReference type="Proteomes" id="UP000295367"/>
    </source>
</evidence>
<dbReference type="EMBL" id="SMCO01000018">
    <property type="protein sequence ID" value="TCV82914.1"/>
    <property type="molecule type" value="Genomic_DNA"/>
</dbReference>